<dbReference type="KEGG" id="mgz:GCW_02640"/>
<organism evidence="9 10">
    <name type="scientific">Mycoplasmoides gallisepticum S6</name>
    <dbReference type="NCBI Taxonomy" id="1006581"/>
    <lineage>
        <taxon>Bacteria</taxon>
        <taxon>Bacillati</taxon>
        <taxon>Mycoplasmatota</taxon>
        <taxon>Mycoplasmoidales</taxon>
        <taxon>Mycoplasmoidaceae</taxon>
        <taxon>Mycoplasmoides</taxon>
    </lineage>
</organism>
<feature type="domain" description="FAD/NAD(P)-binding" evidence="8">
    <location>
        <begin position="12"/>
        <end position="298"/>
    </location>
</feature>
<evidence type="ECO:0000256" key="2">
    <source>
        <dbReference type="ARBA" id="ARBA00022827"/>
    </source>
</evidence>
<keyword evidence="1 6" id="KW-0285">Flavoprotein</keyword>
<dbReference type="PROSITE" id="PS00573">
    <property type="entry name" value="PYRIDINE_REDOX_2"/>
    <property type="match status" value="1"/>
</dbReference>
<comment type="cofactor">
    <cofactor evidence="7">
        <name>FAD</name>
        <dbReference type="ChEBI" id="CHEBI:57692"/>
    </cofactor>
    <text evidence="7">Binds 1 FAD per subunit.</text>
</comment>
<accession>A0A0F6CKV6</accession>
<dbReference type="GO" id="GO:0004791">
    <property type="term" value="F:thioredoxin-disulfide reductase (NADPH) activity"/>
    <property type="evidence" value="ECO:0007669"/>
    <property type="project" value="UniProtKB-UniRule"/>
</dbReference>
<dbReference type="InterPro" id="IPR023753">
    <property type="entry name" value="FAD/NAD-binding_dom"/>
</dbReference>
<dbReference type="GO" id="GO:0019430">
    <property type="term" value="P:removal of superoxide radicals"/>
    <property type="evidence" value="ECO:0007669"/>
    <property type="project" value="UniProtKB-UniRule"/>
</dbReference>
<evidence type="ECO:0000256" key="1">
    <source>
        <dbReference type="ARBA" id="ARBA00022630"/>
    </source>
</evidence>
<dbReference type="Proteomes" id="UP000018735">
    <property type="component" value="Chromosome"/>
</dbReference>
<proteinExistence type="inferred from homology"/>
<dbReference type="GO" id="GO:0005737">
    <property type="term" value="C:cytoplasm"/>
    <property type="evidence" value="ECO:0007669"/>
    <property type="project" value="InterPro"/>
</dbReference>
<evidence type="ECO:0000256" key="3">
    <source>
        <dbReference type="ARBA" id="ARBA00023002"/>
    </source>
</evidence>
<dbReference type="HOGENOM" id="CLU_031864_5_3_14"/>
<dbReference type="AlphaFoldDB" id="A0A0F6CKV6"/>
<dbReference type="NCBIfam" id="TIGR01292">
    <property type="entry name" value="TRX_reduct"/>
    <property type="match status" value="1"/>
</dbReference>
<evidence type="ECO:0000256" key="4">
    <source>
        <dbReference type="ARBA" id="ARBA00023157"/>
    </source>
</evidence>
<keyword evidence="7" id="KW-0521">NADP</keyword>
<name>A0A0F6CKV6_MYCGL</name>
<comment type="subunit">
    <text evidence="6">Homodimer.</text>
</comment>
<dbReference type="Pfam" id="PF07992">
    <property type="entry name" value="Pyr_redox_2"/>
    <property type="match status" value="1"/>
</dbReference>
<evidence type="ECO:0000256" key="7">
    <source>
        <dbReference type="RuleBase" id="RU003881"/>
    </source>
</evidence>
<evidence type="ECO:0000259" key="8">
    <source>
        <dbReference type="Pfam" id="PF07992"/>
    </source>
</evidence>
<evidence type="ECO:0000256" key="5">
    <source>
        <dbReference type="ARBA" id="ARBA00023284"/>
    </source>
</evidence>
<dbReference type="InterPro" id="IPR008255">
    <property type="entry name" value="Pyr_nucl-diS_OxRdtase_2_AS"/>
</dbReference>
<comment type="similarity">
    <text evidence="6">Belongs to the class-II pyridine nucleotide-disulfide oxidoreductase family.</text>
</comment>
<dbReference type="EC" id="1.8.1.9" evidence="6"/>
<evidence type="ECO:0000313" key="9">
    <source>
        <dbReference type="EMBL" id="AHB99728.1"/>
    </source>
</evidence>
<dbReference type="SUPFAM" id="SSF51905">
    <property type="entry name" value="FAD/NAD(P)-binding domain"/>
    <property type="match status" value="1"/>
</dbReference>
<evidence type="ECO:0000256" key="6">
    <source>
        <dbReference type="RuleBase" id="RU003880"/>
    </source>
</evidence>
<keyword evidence="4" id="KW-1015">Disulfide bond</keyword>
<comment type="catalytic activity">
    <reaction evidence="6">
        <text>[thioredoxin]-dithiol + NADP(+) = [thioredoxin]-disulfide + NADPH + H(+)</text>
        <dbReference type="Rhea" id="RHEA:20345"/>
        <dbReference type="Rhea" id="RHEA-COMP:10698"/>
        <dbReference type="Rhea" id="RHEA-COMP:10700"/>
        <dbReference type="ChEBI" id="CHEBI:15378"/>
        <dbReference type="ChEBI" id="CHEBI:29950"/>
        <dbReference type="ChEBI" id="CHEBI:50058"/>
        <dbReference type="ChEBI" id="CHEBI:57783"/>
        <dbReference type="ChEBI" id="CHEBI:58349"/>
        <dbReference type="EC" id="1.8.1.9"/>
    </reaction>
</comment>
<reference evidence="9 10" key="1">
    <citation type="journal article" date="2011" name="PLoS ONE">
        <title>Core proteome of the minimal cell: comparative proteomics of three mollicute species.</title>
        <authorList>
            <person name="Fisunov G.Y."/>
            <person name="Alexeev D.G."/>
            <person name="Bazaleev N.A."/>
            <person name="Ladygina V.G."/>
            <person name="Galyamina M.A."/>
            <person name="Kondratov I.G."/>
            <person name="Zhukova N.A."/>
            <person name="Serebryakova M.V."/>
            <person name="Demina I.A."/>
            <person name="Govorun V.M."/>
        </authorList>
    </citation>
    <scope>NUCLEOTIDE SEQUENCE [LARGE SCALE GENOMIC DNA]</scope>
    <source>
        <strain evidence="9 10">S6</strain>
    </source>
</reference>
<dbReference type="InterPro" id="IPR005982">
    <property type="entry name" value="Thioredox_Rdtase"/>
</dbReference>
<dbReference type="InterPro" id="IPR036188">
    <property type="entry name" value="FAD/NAD-bd_sf"/>
</dbReference>
<dbReference type="RefSeq" id="WP_011884620.1">
    <property type="nucleotide sequence ID" value="NC_023030.2"/>
</dbReference>
<dbReference type="InterPro" id="IPR050097">
    <property type="entry name" value="Ferredoxin-NADP_redctase_2"/>
</dbReference>
<sequence>MSYRVDGKNDLFDLVIVGSGPAGISAAIYAKRANINVCVVEGSAPGGKILKTGFIDNYPGYSSIKGPDLAVNMFNQLNSLSVPIFYSQVNAIEKQENYFFTYLDSKTLLSKAVIVATGTLERKLGLANEAKFETKGISYCAICDGPLYKNRDVAVVGGGNAAVEESLYLSGICNKVYLVHRRDEFRADSYAVAKLKEKKNVHFLLSHVVDSYLGDQTLKGIKVKNLKNNELTDLTIDCLFPYIGAVPNTSFLKPFNILNEEGYVLVDANQKTSVDGLYAAGDCVHKKIRQISTAISDGTIAALAVNDFFKLHK</sequence>
<keyword evidence="5 6" id="KW-0676">Redox-active center</keyword>
<keyword evidence="3 6" id="KW-0560">Oxidoreductase</keyword>
<gene>
    <name evidence="9" type="primary">trxB_2</name>
    <name evidence="9" type="ORF">GCW_02640</name>
</gene>
<dbReference type="eggNOG" id="COG0492">
    <property type="taxonomic scope" value="Bacteria"/>
</dbReference>
<keyword evidence="2 6" id="KW-0274">FAD</keyword>
<dbReference type="PRINTS" id="PR00469">
    <property type="entry name" value="PNDRDTASEII"/>
</dbReference>
<dbReference type="PANTHER" id="PTHR48105">
    <property type="entry name" value="THIOREDOXIN REDUCTASE 1-RELATED-RELATED"/>
    <property type="match status" value="1"/>
</dbReference>
<dbReference type="PRINTS" id="PR00368">
    <property type="entry name" value="FADPNR"/>
</dbReference>
<dbReference type="EMBL" id="CP006916">
    <property type="protein sequence ID" value="AHB99728.1"/>
    <property type="molecule type" value="Genomic_DNA"/>
</dbReference>
<protein>
    <recommendedName>
        <fullName evidence="6">Thioredoxin reductase</fullName>
        <ecNumber evidence="6">1.8.1.9</ecNumber>
    </recommendedName>
</protein>
<evidence type="ECO:0000313" key="10">
    <source>
        <dbReference type="Proteomes" id="UP000018735"/>
    </source>
</evidence>
<dbReference type="Gene3D" id="3.50.50.60">
    <property type="entry name" value="FAD/NAD(P)-binding domain"/>
    <property type="match status" value="2"/>
</dbReference>